<feature type="binding site" evidence="15">
    <location>
        <begin position="85"/>
        <end position="86"/>
    </location>
    <ligand>
        <name>FAD</name>
        <dbReference type="ChEBI" id="CHEBI:57692"/>
    </ligand>
</feature>
<feature type="binding site" evidence="15">
    <location>
        <position position="110"/>
    </location>
    <ligand>
        <name>substrate</name>
    </ligand>
</feature>
<evidence type="ECO:0000256" key="3">
    <source>
        <dbReference type="ARBA" id="ARBA00005465"/>
    </source>
</evidence>
<keyword evidence="11" id="KW-1015">Disulfide bond</keyword>
<evidence type="ECO:0000313" key="19">
    <source>
        <dbReference type="EMBL" id="JAC94878.1"/>
    </source>
</evidence>
<feature type="domain" description="Amine oxidase" evidence="18">
    <location>
        <begin position="65"/>
        <end position="501"/>
    </location>
</feature>
<dbReference type="GO" id="GO:0042742">
    <property type="term" value="P:defense response to bacterium"/>
    <property type="evidence" value="ECO:0007669"/>
    <property type="project" value="UniProtKB-KW"/>
</dbReference>
<sequence>MDWTTLFQFLLLLMTTLISKNQAVNWDNLKNCLADKEYDKLLDIAKNGLKKTSNPKNIVIVGAGISGLTAAKLLKDAGHEVQILEASDRVGGRIKTVREEGWYVDVGPMRVPNDHKIVHEYVKKFNLTLNPFIETGNNTWYLIRNIRQKMFRNENEYSEIFGYQVNPSERGKSPTQLFEEILDKVSEHLATNCTLLQDKYDTYSLKEYLFKEGNLSRGAVDMIGDLLGLDAGFHTSFFSSLLVFNTILHKSFEEIKGGFDQLPMKFYNELFWLVRYDSEVKKIIQTNKKVQVYFQKSEPSVLSSLTADYVLITATAKATQLIKFYPPLSPEKTRALRSFHYMSATKIALVCTDKFWEKDGIKGGKSITDKPARTIYYPNHDFPDGLGVLLVSYTHHDDADVFVPLSDKKCVDVVMDDLAEVHHVPKEYLQLVCTKHVVHRWPLDEFSLGALAYPTSYQSSHFFKNLSETEGRIYFAGEHTAHPHGWIETAMKSAIRAAGCIHNRGN</sequence>
<dbReference type="GO" id="GO:0090729">
    <property type="term" value="F:toxin activity"/>
    <property type="evidence" value="ECO:0007669"/>
    <property type="project" value="UniProtKB-KW"/>
</dbReference>
<evidence type="ECO:0000256" key="14">
    <source>
        <dbReference type="ARBA" id="ARBA00047637"/>
    </source>
</evidence>
<evidence type="ECO:0000256" key="7">
    <source>
        <dbReference type="ARBA" id="ARBA00022656"/>
    </source>
</evidence>
<evidence type="ECO:0000256" key="17">
    <source>
        <dbReference type="SAM" id="SignalP"/>
    </source>
</evidence>
<comment type="catalytic activity">
    <reaction evidence="14">
        <text>an L-alpha-amino acid + O2 + H2O = a 2-oxocarboxylate + H2O2 + NH4(+)</text>
        <dbReference type="Rhea" id="RHEA:13781"/>
        <dbReference type="ChEBI" id="CHEBI:15377"/>
        <dbReference type="ChEBI" id="CHEBI:15379"/>
        <dbReference type="ChEBI" id="CHEBI:16240"/>
        <dbReference type="ChEBI" id="CHEBI:28938"/>
        <dbReference type="ChEBI" id="CHEBI:35179"/>
        <dbReference type="ChEBI" id="CHEBI:59869"/>
        <dbReference type="EC" id="1.4.3.2"/>
    </reaction>
</comment>
<dbReference type="GO" id="GO:0009063">
    <property type="term" value="P:amino acid catabolic process"/>
    <property type="evidence" value="ECO:0007669"/>
    <property type="project" value="TreeGrafter"/>
</dbReference>
<dbReference type="InterPro" id="IPR036188">
    <property type="entry name" value="FAD/NAD-bd_sf"/>
</dbReference>
<feature type="binding site" evidence="15">
    <location>
        <position position="478"/>
    </location>
    <ligand>
        <name>FAD</name>
        <dbReference type="ChEBI" id="CHEBI:57692"/>
    </ligand>
</feature>
<dbReference type="Pfam" id="PF01593">
    <property type="entry name" value="Amino_oxidase"/>
    <property type="match status" value="1"/>
</dbReference>
<feature type="binding site" evidence="15">
    <location>
        <begin position="107"/>
        <end position="110"/>
    </location>
    <ligand>
        <name>FAD</name>
        <dbReference type="ChEBI" id="CHEBI:57692"/>
    </ligand>
</feature>
<dbReference type="InterPro" id="IPR050281">
    <property type="entry name" value="Flavin_monoamine_oxidase"/>
</dbReference>
<dbReference type="Gene3D" id="3.50.50.60">
    <property type="entry name" value="FAD/NAD(P)-binding domain"/>
    <property type="match status" value="1"/>
</dbReference>
<dbReference type="Gene3D" id="3.90.660.10">
    <property type="match status" value="1"/>
</dbReference>
<protein>
    <recommendedName>
        <fullName evidence="16">Amine oxidase</fullName>
        <ecNumber evidence="16">1.4.3.-</ecNumber>
    </recommendedName>
</protein>
<evidence type="ECO:0000256" key="15">
    <source>
        <dbReference type="PIRSR" id="PIRSR601613-1"/>
    </source>
</evidence>
<dbReference type="PANTHER" id="PTHR10742">
    <property type="entry name" value="FLAVIN MONOAMINE OXIDASE"/>
    <property type="match status" value="1"/>
</dbReference>
<evidence type="ECO:0000256" key="11">
    <source>
        <dbReference type="ARBA" id="ARBA00023157"/>
    </source>
</evidence>
<evidence type="ECO:0000256" key="10">
    <source>
        <dbReference type="ARBA" id="ARBA00023022"/>
    </source>
</evidence>
<keyword evidence="6 16" id="KW-0285">Flavoprotein</keyword>
<dbReference type="PRINTS" id="PR00757">
    <property type="entry name" value="AMINEOXDASEF"/>
</dbReference>
<keyword evidence="17" id="KW-0732">Signal</keyword>
<name>A0A098LWM8_EUBMA</name>
<feature type="signal peptide" evidence="17">
    <location>
        <begin position="1"/>
        <end position="23"/>
    </location>
</feature>
<dbReference type="SUPFAM" id="SSF51905">
    <property type="entry name" value="FAD/NAD(P)-binding domain"/>
    <property type="match status" value="1"/>
</dbReference>
<evidence type="ECO:0000256" key="5">
    <source>
        <dbReference type="ARBA" id="ARBA00022529"/>
    </source>
</evidence>
<dbReference type="AlphaFoldDB" id="A0A098LWM8"/>
<evidence type="ECO:0000256" key="8">
    <source>
        <dbReference type="ARBA" id="ARBA00022827"/>
    </source>
</evidence>
<accession>A0A098LWM8</accession>
<dbReference type="FunFam" id="1.10.405.10:FF:000004">
    <property type="entry name" value="Amine oxidase"/>
    <property type="match status" value="1"/>
</dbReference>
<dbReference type="InterPro" id="IPR001613">
    <property type="entry name" value="Flavin_amine_oxidase"/>
</dbReference>
<evidence type="ECO:0000256" key="16">
    <source>
        <dbReference type="RuleBase" id="RU362067"/>
    </source>
</evidence>
<evidence type="ECO:0000256" key="4">
    <source>
        <dbReference type="ARBA" id="ARBA00022525"/>
    </source>
</evidence>
<feature type="binding site" evidence="15">
    <location>
        <position position="280"/>
    </location>
    <ligand>
        <name>FAD</name>
        <dbReference type="ChEBI" id="CHEBI:57692"/>
    </ligand>
</feature>
<dbReference type="FunFam" id="3.50.50.60:FF:000450">
    <property type="entry name" value="Amine oxidase"/>
    <property type="match status" value="1"/>
</dbReference>
<dbReference type="EMBL" id="GBHZ01000021">
    <property type="protein sequence ID" value="JAC94878.1"/>
    <property type="molecule type" value="mRNA"/>
</dbReference>
<proteinExistence type="evidence at transcript level"/>
<dbReference type="InterPro" id="IPR002937">
    <property type="entry name" value="Amino_oxidase"/>
</dbReference>
<dbReference type="GO" id="GO:0001716">
    <property type="term" value="F:L-amino-acid oxidase activity"/>
    <property type="evidence" value="ECO:0007669"/>
    <property type="project" value="UniProtKB-EC"/>
</dbReference>
<evidence type="ECO:0000256" key="1">
    <source>
        <dbReference type="ARBA" id="ARBA00001974"/>
    </source>
</evidence>
<evidence type="ECO:0000256" key="12">
    <source>
        <dbReference type="ARBA" id="ARBA00023180"/>
    </source>
</evidence>
<dbReference type="SUPFAM" id="SSF54373">
    <property type="entry name" value="FAD-linked reductases, C-terminal domain"/>
    <property type="match status" value="1"/>
</dbReference>
<evidence type="ECO:0000256" key="2">
    <source>
        <dbReference type="ARBA" id="ARBA00004613"/>
    </source>
</evidence>
<keyword evidence="12" id="KW-0325">Glycoprotein</keyword>
<dbReference type="Gene3D" id="1.10.405.10">
    <property type="entry name" value="Guanine Nucleotide Dissociation Inhibitor, domain 1"/>
    <property type="match status" value="1"/>
</dbReference>
<evidence type="ECO:0000256" key="6">
    <source>
        <dbReference type="ARBA" id="ARBA00022630"/>
    </source>
</evidence>
<organism evidence="19">
    <name type="scientific">Eublepharis macularius</name>
    <name type="common">Leopard gecko</name>
    <name type="synonym">Cyrtodactylus macularius</name>
    <dbReference type="NCBI Taxonomy" id="481883"/>
    <lineage>
        <taxon>Eukaryota</taxon>
        <taxon>Metazoa</taxon>
        <taxon>Chordata</taxon>
        <taxon>Craniata</taxon>
        <taxon>Vertebrata</taxon>
        <taxon>Euteleostomi</taxon>
        <taxon>Lepidosauria</taxon>
        <taxon>Squamata</taxon>
        <taxon>Bifurcata</taxon>
        <taxon>Gekkota</taxon>
        <taxon>Eublepharidae</taxon>
        <taxon>Eublepharinae</taxon>
        <taxon>Eublepharis</taxon>
    </lineage>
</organism>
<keyword evidence="7" id="KW-0800">Toxin</keyword>
<keyword evidence="8 16" id="KW-0274">FAD</keyword>
<comment type="cofactor">
    <cofactor evidence="1 16">
        <name>FAD</name>
        <dbReference type="ChEBI" id="CHEBI:57692"/>
    </cofactor>
</comment>
<keyword evidence="13" id="KW-1199">Hemostasis impairing toxin</keyword>
<comment type="subcellular location">
    <subcellularLocation>
        <location evidence="2">Secreted</location>
    </subcellularLocation>
</comment>
<dbReference type="PANTHER" id="PTHR10742:SF355">
    <property type="entry name" value="AMINE OXIDASE"/>
    <property type="match status" value="1"/>
</dbReference>
<keyword evidence="9 16" id="KW-0560">Oxidoreductase</keyword>
<keyword evidence="4" id="KW-0964">Secreted</keyword>
<dbReference type="GO" id="GO:0005576">
    <property type="term" value="C:extracellular region"/>
    <property type="evidence" value="ECO:0007669"/>
    <property type="project" value="UniProtKB-SubCell"/>
</dbReference>
<feature type="chain" id="PRO_5001945401" description="Amine oxidase" evidence="17">
    <location>
        <begin position="24"/>
        <end position="506"/>
    </location>
</feature>
<feature type="binding site" evidence="15">
    <location>
        <position position="66"/>
    </location>
    <ligand>
        <name>FAD</name>
        <dbReference type="ChEBI" id="CHEBI:57692"/>
    </ligand>
</feature>
<comment type="similarity">
    <text evidence="3">Belongs to the flavin monoamine oxidase family. FIG1 subfamily.</text>
</comment>
<keyword evidence="5" id="KW-0929">Antimicrobial</keyword>
<evidence type="ECO:0000256" key="13">
    <source>
        <dbReference type="ARBA" id="ARBA00023240"/>
    </source>
</evidence>
<evidence type="ECO:0000259" key="18">
    <source>
        <dbReference type="Pfam" id="PF01593"/>
    </source>
</evidence>
<evidence type="ECO:0000256" key="9">
    <source>
        <dbReference type="ARBA" id="ARBA00023002"/>
    </source>
</evidence>
<reference evidence="19" key="1">
    <citation type="journal article" date="2014" name="Toxicon">
        <title>Testing the Toxicofera: comparative transcriptomics casts doubt on the single, early evolution of the reptile venom system.</title>
        <authorList>
            <person name="Hargreaves A.D."/>
            <person name="Swain M.T."/>
            <person name="Logan D.W."/>
            <person name="Mulley J.F."/>
        </authorList>
    </citation>
    <scope>NUCLEOTIDE SEQUENCE</scope>
    <source>
        <tissue evidence="19">Salivary gland</tissue>
    </source>
</reference>
<keyword evidence="10" id="KW-0044">Antibiotic</keyword>
<dbReference type="EC" id="1.4.3.-" evidence="16"/>